<dbReference type="InterPro" id="IPR051224">
    <property type="entry name" value="NiCoT_RcnA"/>
</dbReference>
<feature type="transmembrane region" description="Helical" evidence="13">
    <location>
        <begin position="142"/>
        <end position="166"/>
    </location>
</feature>
<dbReference type="GO" id="GO:0046583">
    <property type="term" value="F:monoatomic cation efflux transmembrane transporter activity"/>
    <property type="evidence" value="ECO:0007669"/>
    <property type="project" value="TreeGrafter"/>
</dbReference>
<evidence type="ECO:0000256" key="11">
    <source>
        <dbReference type="ARBA" id="ARBA00023136"/>
    </source>
</evidence>
<dbReference type="Pfam" id="PF03824">
    <property type="entry name" value="NicO"/>
    <property type="match status" value="1"/>
</dbReference>
<evidence type="ECO:0000256" key="12">
    <source>
        <dbReference type="ARBA" id="ARBA00023285"/>
    </source>
</evidence>
<comment type="caution">
    <text evidence="14">The sequence shown here is derived from an EMBL/GenBank/DDBJ whole genome shotgun (WGS) entry which is preliminary data.</text>
</comment>
<dbReference type="Proteomes" id="UP000532373">
    <property type="component" value="Unassembled WGS sequence"/>
</dbReference>
<keyword evidence="4 13" id="KW-0813">Transport</keyword>
<keyword evidence="8 13" id="KW-1133">Transmembrane helix</keyword>
<keyword evidence="3" id="KW-0171">Cobalt transport</keyword>
<evidence type="ECO:0000256" key="7">
    <source>
        <dbReference type="ARBA" id="ARBA00022692"/>
    </source>
</evidence>
<evidence type="ECO:0000256" key="2">
    <source>
        <dbReference type="ARBA" id="ARBA00004651"/>
    </source>
</evidence>
<dbReference type="PANTHER" id="PTHR40659">
    <property type="entry name" value="NICKEL/COBALT EFFLUX SYSTEM RCNA"/>
    <property type="match status" value="1"/>
</dbReference>
<evidence type="ECO:0000256" key="4">
    <source>
        <dbReference type="ARBA" id="ARBA00022448"/>
    </source>
</evidence>
<evidence type="ECO:0000256" key="8">
    <source>
        <dbReference type="ARBA" id="ARBA00022989"/>
    </source>
</evidence>
<name>A0A8E1WBE4_9HYPH</name>
<keyword evidence="11 13" id="KW-0472">Membrane</keyword>
<evidence type="ECO:0000256" key="6">
    <source>
        <dbReference type="ARBA" id="ARBA00022596"/>
    </source>
</evidence>
<dbReference type="EMBL" id="JACHGI010000001">
    <property type="protein sequence ID" value="MBB6464864.1"/>
    <property type="molecule type" value="Genomic_DNA"/>
</dbReference>
<evidence type="ECO:0000256" key="3">
    <source>
        <dbReference type="ARBA" id="ARBA00022426"/>
    </source>
</evidence>
<comment type="subcellular location">
    <subcellularLocation>
        <location evidence="2 13">Cell membrane</location>
        <topology evidence="2 13">Multi-pass membrane protein</topology>
    </subcellularLocation>
</comment>
<comment type="similarity">
    <text evidence="13">Belongs to the NiCoT transporter (TC 2.A.52) family.</text>
</comment>
<proteinExistence type="inferred from homology"/>
<protein>
    <recommendedName>
        <fullName evidence="13">Nickel/cobalt efflux system</fullName>
    </recommendedName>
</protein>
<dbReference type="GO" id="GO:0015099">
    <property type="term" value="F:nickel cation transmembrane transporter activity"/>
    <property type="evidence" value="ECO:0007669"/>
    <property type="project" value="UniProtKB-UniRule"/>
</dbReference>
<feature type="transmembrane region" description="Helical" evidence="13">
    <location>
        <begin position="72"/>
        <end position="101"/>
    </location>
</feature>
<feature type="transmembrane region" description="Helical" evidence="13">
    <location>
        <begin position="29"/>
        <end position="51"/>
    </location>
</feature>
<keyword evidence="10" id="KW-0921">Nickel transport</keyword>
<dbReference type="InterPro" id="IPR011541">
    <property type="entry name" value="Ni/Co_transpt_high_affinity"/>
</dbReference>
<dbReference type="GO" id="GO:0010045">
    <property type="term" value="P:response to nickel cation"/>
    <property type="evidence" value="ECO:0007669"/>
    <property type="project" value="TreeGrafter"/>
</dbReference>
<reference evidence="14 15" key="1">
    <citation type="submission" date="2020-08" db="EMBL/GenBank/DDBJ databases">
        <title>Genomic Encyclopedia of Type Strains, Phase IV (KMG-IV): sequencing the most valuable type-strain genomes for metagenomic binning, comparative biology and taxonomic classification.</title>
        <authorList>
            <person name="Goeker M."/>
        </authorList>
    </citation>
    <scope>NUCLEOTIDE SEQUENCE [LARGE SCALE GENOMIC DNA]</scope>
    <source>
        <strain evidence="14 15">DSM 17454</strain>
    </source>
</reference>
<dbReference type="AlphaFoldDB" id="A0A8E1WBE4"/>
<sequence>MFQSLVQFQREIYLALAEQIKLLSTNGDWAAFLAFLPMGVMFGAAHALTPGHSKAILATYLTGSTDGVGRGLAVSLILSFTHVTMAIVIAVLALPLVSFALGTVGRAPLLEDVSRGLLGFIGLWMLWRSFRRNAHIDHSHEGKVVGVMAGLVPCPLTLFVMTFAISRGVPEAGLAFAATMMLGVAATLSVVAVAAVLGRQQLLRMLQARPRLVAAITRSIEAIAGFVLVAIALHEILLT</sequence>
<dbReference type="GO" id="GO:0006824">
    <property type="term" value="P:cobalt ion transport"/>
    <property type="evidence" value="ECO:0007669"/>
    <property type="project" value="UniProtKB-KW"/>
</dbReference>
<evidence type="ECO:0000313" key="15">
    <source>
        <dbReference type="Proteomes" id="UP000532373"/>
    </source>
</evidence>
<organism evidence="14 15">
    <name type="scientific">Aminobacter carboxidus</name>
    <dbReference type="NCBI Taxonomy" id="376165"/>
    <lineage>
        <taxon>Bacteria</taxon>
        <taxon>Pseudomonadati</taxon>
        <taxon>Pseudomonadota</taxon>
        <taxon>Alphaproteobacteria</taxon>
        <taxon>Hyphomicrobiales</taxon>
        <taxon>Phyllobacteriaceae</taxon>
        <taxon>Aminobacter</taxon>
    </lineage>
</organism>
<evidence type="ECO:0000256" key="5">
    <source>
        <dbReference type="ARBA" id="ARBA00022475"/>
    </source>
</evidence>
<evidence type="ECO:0000256" key="9">
    <source>
        <dbReference type="ARBA" id="ARBA00023065"/>
    </source>
</evidence>
<feature type="transmembrane region" description="Helical" evidence="13">
    <location>
        <begin position="113"/>
        <end position="130"/>
    </location>
</feature>
<feature type="transmembrane region" description="Helical" evidence="13">
    <location>
        <begin position="219"/>
        <end position="238"/>
    </location>
</feature>
<accession>A0A8E1WBE4</accession>
<evidence type="ECO:0000313" key="14">
    <source>
        <dbReference type="EMBL" id="MBB6464864.1"/>
    </source>
</evidence>
<gene>
    <name evidence="14" type="ORF">HNQ96_000711</name>
</gene>
<keyword evidence="7 13" id="KW-0812">Transmembrane</keyword>
<comment type="function">
    <text evidence="1">Efflux system for nickel and cobalt.</text>
</comment>
<dbReference type="GO" id="GO:0032025">
    <property type="term" value="P:response to cobalt ion"/>
    <property type="evidence" value="ECO:0007669"/>
    <property type="project" value="TreeGrafter"/>
</dbReference>
<keyword evidence="12" id="KW-0170">Cobalt</keyword>
<dbReference type="RefSeq" id="WP_184767411.1">
    <property type="nucleotide sequence ID" value="NZ_JACHGI010000001.1"/>
</dbReference>
<dbReference type="GO" id="GO:0005886">
    <property type="term" value="C:plasma membrane"/>
    <property type="evidence" value="ECO:0007669"/>
    <property type="project" value="UniProtKB-SubCell"/>
</dbReference>
<evidence type="ECO:0000256" key="1">
    <source>
        <dbReference type="ARBA" id="ARBA00002510"/>
    </source>
</evidence>
<keyword evidence="5" id="KW-1003">Cell membrane</keyword>
<keyword evidence="6" id="KW-0533">Nickel</keyword>
<dbReference type="PANTHER" id="PTHR40659:SF1">
    <property type="entry name" value="NICKEL_COBALT EFFLUX SYSTEM RCNA"/>
    <property type="match status" value="1"/>
</dbReference>
<evidence type="ECO:0000256" key="10">
    <source>
        <dbReference type="ARBA" id="ARBA00023112"/>
    </source>
</evidence>
<evidence type="ECO:0000256" key="13">
    <source>
        <dbReference type="RuleBase" id="RU362101"/>
    </source>
</evidence>
<keyword evidence="9" id="KW-0406">Ion transport</keyword>
<feature type="transmembrane region" description="Helical" evidence="13">
    <location>
        <begin position="172"/>
        <end position="198"/>
    </location>
</feature>